<feature type="transmembrane region" description="Helical" evidence="7">
    <location>
        <begin position="168"/>
        <end position="190"/>
    </location>
</feature>
<feature type="transmembrane region" description="Helical" evidence="7">
    <location>
        <begin position="241"/>
        <end position="264"/>
    </location>
</feature>
<organism evidence="9 10">
    <name type="scientific">Truncatella angustata</name>
    <dbReference type="NCBI Taxonomy" id="152316"/>
    <lineage>
        <taxon>Eukaryota</taxon>
        <taxon>Fungi</taxon>
        <taxon>Dikarya</taxon>
        <taxon>Ascomycota</taxon>
        <taxon>Pezizomycotina</taxon>
        <taxon>Sordariomycetes</taxon>
        <taxon>Xylariomycetidae</taxon>
        <taxon>Amphisphaeriales</taxon>
        <taxon>Sporocadaceae</taxon>
        <taxon>Truncatella</taxon>
    </lineage>
</organism>
<keyword evidence="3 7" id="KW-1133">Transmembrane helix</keyword>
<feature type="transmembrane region" description="Helical" evidence="7">
    <location>
        <begin position="45"/>
        <end position="69"/>
    </location>
</feature>
<evidence type="ECO:0000256" key="4">
    <source>
        <dbReference type="ARBA" id="ARBA00023136"/>
    </source>
</evidence>
<evidence type="ECO:0000256" key="2">
    <source>
        <dbReference type="ARBA" id="ARBA00022692"/>
    </source>
</evidence>
<evidence type="ECO:0000313" key="9">
    <source>
        <dbReference type="EMBL" id="KAH6647736.1"/>
    </source>
</evidence>
<comment type="caution">
    <text evidence="9">The sequence shown here is derived from an EMBL/GenBank/DDBJ whole genome shotgun (WGS) entry which is preliminary data.</text>
</comment>
<feature type="transmembrane region" description="Helical" evidence="7">
    <location>
        <begin position="123"/>
        <end position="143"/>
    </location>
</feature>
<dbReference type="Proteomes" id="UP000758603">
    <property type="component" value="Unassembled WGS sequence"/>
</dbReference>
<evidence type="ECO:0000256" key="6">
    <source>
        <dbReference type="SAM" id="MobiDB-lite"/>
    </source>
</evidence>
<comment type="subcellular location">
    <subcellularLocation>
        <location evidence="1">Membrane</location>
        <topology evidence="1">Multi-pass membrane protein</topology>
    </subcellularLocation>
</comment>
<keyword evidence="10" id="KW-1185">Reference proteome</keyword>
<dbReference type="InterPro" id="IPR049326">
    <property type="entry name" value="Rhodopsin_dom_fungi"/>
</dbReference>
<feature type="compositionally biased region" description="Basic and acidic residues" evidence="6">
    <location>
        <begin position="320"/>
        <end position="331"/>
    </location>
</feature>
<dbReference type="EMBL" id="JAGPXC010000008">
    <property type="protein sequence ID" value="KAH6647736.1"/>
    <property type="molecule type" value="Genomic_DNA"/>
</dbReference>
<evidence type="ECO:0000256" key="3">
    <source>
        <dbReference type="ARBA" id="ARBA00022989"/>
    </source>
</evidence>
<evidence type="ECO:0000256" key="7">
    <source>
        <dbReference type="SAM" id="Phobius"/>
    </source>
</evidence>
<feature type="region of interest" description="Disordered" evidence="6">
    <location>
        <begin position="318"/>
        <end position="367"/>
    </location>
</feature>
<name>A0A9P8UAU1_9PEZI</name>
<keyword evidence="2 7" id="KW-0812">Transmembrane</keyword>
<feature type="transmembrane region" description="Helical" evidence="7">
    <location>
        <begin position="89"/>
        <end position="111"/>
    </location>
</feature>
<evidence type="ECO:0000259" key="8">
    <source>
        <dbReference type="Pfam" id="PF20684"/>
    </source>
</evidence>
<feature type="domain" description="Rhodopsin" evidence="8">
    <location>
        <begin position="27"/>
        <end position="265"/>
    </location>
</feature>
<evidence type="ECO:0000256" key="1">
    <source>
        <dbReference type="ARBA" id="ARBA00004141"/>
    </source>
</evidence>
<evidence type="ECO:0000313" key="10">
    <source>
        <dbReference type="Proteomes" id="UP000758603"/>
    </source>
</evidence>
<reference evidence="9" key="1">
    <citation type="journal article" date="2021" name="Nat. Commun.">
        <title>Genetic determinants of endophytism in the Arabidopsis root mycobiome.</title>
        <authorList>
            <person name="Mesny F."/>
            <person name="Miyauchi S."/>
            <person name="Thiergart T."/>
            <person name="Pickel B."/>
            <person name="Atanasova L."/>
            <person name="Karlsson M."/>
            <person name="Huettel B."/>
            <person name="Barry K.W."/>
            <person name="Haridas S."/>
            <person name="Chen C."/>
            <person name="Bauer D."/>
            <person name="Andreopoulos W."/>
            <person name="Pangilinan J."/>
            <person name="LaButti K."/>
            <person name="Riley R."/>
            <person name="Lipzen A."/>
            <person name="Clum A."/>
            <person name="Drula E."/>
            <person name="Henrissat B."/>
            <person name="Kohler A."/>
            <person name="Grigoriev I.V."/>
            <person name="Martin F.M."/>
            <person name="Hacquard S."/>
        </authorList>
    </citation>
    <scope>NUCLEOTIDE SEQUENCE</scope>
    <source>
        <strain evidence="9">MPI-SDFR-AT-0073</strain>
    </source>
</reference>
<dbReference type="Pfam" id="PF20684">
    <property type="entry name" value="Fung_rhodopsin"/>
    <property type="match status" value="1"/>
</dbReference>
<accession>A0A9P8UAU1</accession>
<dbReference type="RefSeq" id="XP_045954248.1">
    <property type="nucleotide sequence ID" value="XM_046100662.1"/>
</dbReference>
<dbReference type="OrthoDB" id="3923077at2759"/>
<dbReference type="GO" id="GO:0016020">
    <property type="term" value="C:membrane"/>
    <property type="evidence" value="ECO:0007669"/>
    <property type="project" value="UniProtKB-SubCell"/>
</dbReference>
<dbReference type="PANTHER" id="PTHR33048:SF93">
    <property type="entry name" value="INTEGRAL MEMBRANE PROTEIN"/>
    <property type="match status" value="1"/>
</dbReference>
<dbReference type="PANTHER" id="PTHR33048">
    <property type="entry name" value="PTH11-LIKE INTEGRAL MEMBRANE PROTEIN (AFU_ORTHOLOGUE AFUA_5G11245)"/>
    <property type="match status" value="1"/>
</dbReference>
<dbReference type="AlphaFoldDB" id="A0A9P8UAU1"/>
<proteinExistence type="inferred from homology"/>
<gene>
    <name evidence="9" type="ORF">BKA67DRAFT_539582</name>
</gene>
<feature type="transmembrane region" description="Helical" evidence="7">
    <location>
        <begin position="12"/>
        <end position="33"/>
    </location>
</feature>
<dbReference type="GeneID" id="70129554"/>
<protein>
    <recommendedName>
        <fullName evidence="8">Rhodopsin domain-containing protein</fullName>
    </recommendedName>
</protein>
<evidence type="ECO:0000256" key="5">
    <source>
        <dbReference type="ARBA" id="ARBA00038359"/>
    </source>
</evidence>
<dbReference type="InterPro" id="IPR052337">
    <property type="entry name" value="SAT4-like"/>
</dbReference>
<sequence>MAFGGDAPSAITTMWILTALTFVFVVARMYTRIRVTHSHGIDDHVYNLAFALLLIYVIFVTLSSTYGFGQSRDAILSPDDAIAAVLFEAVGQSFAVVGMAVAKWSLGLFLLRLVTKAWHRITIWATMSVLMAASVSVVFVFWLQCTPPAYLFDKTIQGGYCAIDSTPVSMLLCILCVLVDFFFALFPWLFIWSLQMNKREKLVILASMSLGVIAGACGIKRTMEVPELSSPNYLKDTVGLIVWSTAEIAVTMICIGIPICRPLYKTFLETLSSRLSSHGLSTNSKNHNSRSRRHSRVYAMHTFAAVDTNESNKQFGHALSTRDLEEDRDMSNETIRAGRRASDEGSDEGVLRSTAERSDISGHGDFYGKGIRVTEEYQVTSSLRRHR</sequence>
<feature type="transmembrane region" description="Helical" evidence="7">
    <location>
        <begin position="202"/>
        <end position="221"/>
    </location>
</feature>
<keyword evidence="4 7" id="KW-0472">Membrane</keyword>
<comment type="similarity">
    <text evidence="5">Belongs to the SAT4 family.</text>
</comment>